<dbReference type="PATRIC" id="fig|447.4.peg.2254"/>
<reference evidence="2 3" key="1">
    <citation type="submission" date="2015-11" db="EMBL/GenBank/DDBJ databases">
        <title>Genomic analysis of 38 Legionella species identifies large and diverse effector repertoires.</title>
        <authorList>
            <person name="Burstein D."/>
            <person name="Amaro F."/>
            <person name="Zusman T."/>
            <person name="Lifshitz Z."/>
            <person name="Cohen O."/>
            <person name="Gilbert J.A."/>
            <person name="Pupko T."/>
            <person name="Shuman H.A."/>
            <person name="Segal G."/>
        </authorList>
    </citation>
    <scope>NUCLEOTIDE SEQUENCE [LARGE SCALE GENOMIC DNA]</scope>
    <source>
        <strain evidence="2 3">WIGA</strain>
    </source>
</reference>
<sequence length="442" mass="51311">MDLKFETSQTPVESMDKSKAPEAAVRLTCMHNSMVFNKTEFLCCEHEGRPFRYSSNNQLERSSDPLLAAELAVFSGNLLKFILGEPQPDYYLAKNKEKGKYYRISNELERYEDWVRVIRIDSKGEIFFNWPESVEKPILSVKIRQLTAIMVACHFLGEIDWADDNFGFVNIGDEFIAVRLDPGCSFHSSVFENTYTNLADRLENLLISYISEEINEDQEDSWHYLSSLIDHENKKLKAPVAKLLFSNRTELITTLCRIAELTREDLEMIAKKSFSKEHWSYAEDYINQLLNRQESYQEALNTLSKAKKQKHDDMASDVVTPLKYFEPPRDNSTPSTGLYLMQNFSLERKRKRFNLPESITEEPDTLSLKDNGESFQHGHAVILQQSQLQIEEEETTDLSPEENHRGTIHRLGFFSTNEAQTIKEEEKDELRKVTRSEFMTDS</sequence>
<feature type="compositionally biased region" description="Basic and acidic residues" evidence="1">
    <location>
        <begin position="423"/>
        <end position="435"/>
    </location>
</feature>
<gene>
    <name evidence="2" type="ORF">Lboz_2123</name>
</gene>
<organism evidence="2 3">
    <name type="scientific">Legionella bozemanae</name>
    <name type="common">Fluoribacter bozemanae</name>
    <dbReference type="NCBI Taxonomy" id="447"/>
    <lineage>
        <taxon>Bacteria</taxon>
        <taxon>Pseudomonadati</taxon>
        <taxon>Pseudomonadota</taxon>
        <taxon>Gammaproteobacteria</taxon>
        <taxon>Legionellales</taxon>
        <taxon>Legionellaceae</taxon>
        <taxon>Legionella</taxon>
    </lineage>
</organism>
<protein>
    <submittedName>
        <fullName evidence="2">Uncharacterized protein</fullName>
    </submittedName>
</protein>
<evidence type="ECO:0000313" key="3">
    <source>
        <dbReference type="Proteomes" id="UP000054695"/>
    </source>
</evidence>
<accession>A0A0W0RQY9</accession>
<dbReference type="RefSeq" id="WP_058459739.1">
    <property type="nucleotide sequence ID" value="NZ_CAAAIY010000006.1"/>
</dbReference>
<keyword evidence="3" id="KW-1185">Reference proteome</keyword>
<name>A0A0W0RQY9_LEGBO</name>
<comment type="caution">
    <text evidence="2">The sequence shown here is derived from an EMBL/GenBank/DDBJ whole genome shotgun (WGS) entry which is preliminary data.</text>
</comment>
<dbReference type="Proteomes" id="UP000054695">
    <property type="component" value="Unassembled WGS sequence"/>
</dbReference>
<evidence type="ECO:0000313" key="2">
    <source>
        <dbReference type="EMBL" id="KTC73477.1"/>
    </source>
</evidence>
<dbReference type="AlphaFoldDB" id="A0A0W0RQY9"/>
<feature type="region of interest" description="Disordered" evidence="1">
    <location>
        <begin position="423"/>
        <end position="442"/>
    </location>
</feature>
<proteinExistence type="predicted"/>
<evidence type="ECO:0000256" key="1">
    <source>
        <dbReference type="SAM" id="MobiDB-lite"/>
    </source>
</evidence>
<dbReference type="OrthoDB" id="5650838at2"/>
<dbReference type="EMBL" id="LNXU01000019">
    <property type="protein sequence ID" value="KTC73477.1"/>
    <property type="molecule type" value="Genomic_DNA"/>
</dbReference>
<dbReference type="STRING" id="447.Lboz_2123"/>